<accession>A0A016S8M2</accession>
<feature type="compositionally biased region" description="Basic and acidic residues" evidence="1">
    <location>
        <begin position="36"/>
        <end position="68"/>
    </location>
</feature>
<sequence length="627" mass="71121">MDVAEQKNDSETASRCEELCDRNGDSSTNKATTSDDIVKDLLNEVRSLEKPFSVEDLASKKRDKEKKKSKEHKHKKSKKKKKKHRSKRDRSGSRKLSRSRSRSSKKKHRKRSRSRSKSRSKSSSRSRTPSRFPTPLRSDVEDEKDVVVKKESDVKPTPYKSPPFPEKSLVNENSDDDDLPVGADFRTVMNEAKKKINMPNKIGSSLDLAALPVAPPLAKPRSSHAFPLSKPVKKDADEEVPLAEKRESDVLNKVIAEKGRGDFIPRNLKVKTAASDNSTTQAQQKTEGADKEVESKPFYNLKDESLMDVSADEDEKDAEFGPSPLPPPAPTTSSTGLVGFPPAPAPEPISDGELEMEIAEINAAAQPKTVVKSSRLEKVVESSSAVISKSAPKDGNVRKRRRSPRKRSSSPNTDEELRIRARTARANKIMRRASPYRPRGRRRDDRERRSRSRSRRLYSRSKTKSRSRERYRRRSRSKSRSRSRSRSSDRYKSRRSRSRSSSRSRSCSRSSSQSRSRSRSRSRSSERTPRSPRRRLGGEGRRRHGGGGSRHKRGRIDKAKLLAIARKKAQKMQLVRLRMFRGEGCVVRLNTQDIVAEGAIDDESQKWKGVTNLFKKSSKQECDYFQD</sequence>
<feature type="compositionally biased region" description="Basic residues" evidence="1">
    <location>
        <begin position="69"/>
        <end position="124"/>
    </location>
</feature>
<feature type="compositionally biased region" description="Basic residues" evidence="1">
    <location>
        <begin position="530"/>
        <end position="555"/>
    </location>
</feature>
<feature type="compositionally biased region" description="Basic and acidic residues" evidence="1">
    <location>
        <begin position="287"/>
        <end position="305"/>
    </location>
</feature>
<comment type="caution">
    <text evidence="2">The sequence shown here is derived from an EMBL/GenBank/DDBJ whole genome shotgun (WGS) entry which is preliminary data.</text>
</comment>
<feature type="compositionally biased region" description="Polar residues" evidence="1">
    <location>
        <begin position="274"/>
        <end position="286"/>
    </location>
</feature>
<feature type="compositionally biased region" description="Basic and acidic residues" evidence="1">
    <location>
        <begin position="145"/>
        <end position="154"/>
    </location>
</feature>
<reference evidence="3" key="1">
    <citation type="journal article" date="2015" name="Nat. Genet.">
        <title>The genome and transcriptome of the zoonotic hookworm Ancylostoma ceylanicum identify infection-specific gene families.</title>
        <authorList>
            <person name="Schwarz E.M."/>
            <person name="Hu Y."/>
            <person name="Antoshechkin I."/>
            <person name="Miller M.M."/>
            <person name="Sternberg P.W."/>
            <person name="Aroian R.V."/>
        </authorList>
    </citation>
    <scope>NUCLEOTIDE SEQUENCE</scope>
    <source>
        <strain evidence="3">HY135</strain>
    </source>
</reference>
<proteinExistence type="predicted"/>
<dbReference type="OrthoDB" id="5871519at2759"/>
<feature type="region of interest" description="Disordered" evidence="1">
    <location>
        <begin position="1"/>
        <end position="182"/>
    </location>
</feature>
<dbReference type="STRING" id="53326.A0A016S8M2"/>
<keyword evidence="3" id="KW-1185">Reference proteome</keyword>
<protein>
    <submittedName>
        <fullName evidence="2">Uncharacterized protein</fullName>
    </submittedName>
</protein>
<feature type="compositionally biased region" description="Basic residues" evidence="1">
    <location>
        <begin position="492"/>
        <end position="502"/>
    </location>
</feature>
<feature type="compositionally biased region" description="Basic and acidic residues" evidence="1">
    <location>
        <begin position="1"/>
        <end position="24"/>
    </location>
</feature>
<feature type="compositionally biased region" description="Basic residues" evidence="1">
    <location>
        <begin position="420"/>
        <end position="431"/>
    </location>
</feature>
<name>A0A016S8M2_9BILA</name>
<feature type="compositionally biased region" description="Polar residues" evidence="1">
    <location>
        <begin position="25"/>
        <end position="35"/>
    </location>
</feature>
<feature type="compositionally biased region" description="Low complexity" evidence="1">
    <location>
        <begin position="503"/>
        <end position="515"/>
    </location>
</feature>
<dbReference type="AlphaFoldDB" id="A0A016S8M2"/>
<feature type="region of interest" description="Disordered" evidence="1">
    <location>
        <begin position="269"/>
        <end position="352"/>
    </location>
</feature>
<feature type="region of interest" description="Disordered" evidence="1">
    <location>
        <begin position="219"/>
        <end position="244"/>
    </location>
</feature>
<feature type="compositionally biased region" description="Basic residues" evidence="1">
    <location>
        <begin position="398"/>
        <end position="408"/>
    </location>
</feature>
<evidence type="ECO:0000256" key="1">
    <source>
        <dbReference type="SAM" id="MobiDB-lite"/>
    </source>
</evidence>
<dbReference type="EMBL" id="JARK01001606">
    <property type="protein sequence ID" value="EYB86988.1"/>
    <property type="molecule type" value="Genomic_DNA"/>
</dbReference>
<feature type="compositionally biased region" description="Basic residues" evidence="1">
    <location>
        <begin position="449"/>
        <end position="485"/>
    </location>
</feature>
<feature type="compositionally biased region" description="Basic and acidic residues" evidence="1">
    <location>
        <begin position="232"/>
        <end position="244"/>
    </location>
</feature>
<dbReference type="Proteomes" id="UP000024635">
    <property type="component" value="Unassembled WGS sequence"/>
</dbReference>
<evidence type="ECO:0000313" key="2">
    <source>
        <dbReference type="EMBL" id="EYB86988.1"/>
    </source>
</evidence>
<organism evidence="2 3">
    <name type="scientific">Ancylostoma ceylanicum</name>
    <dbReference type="NCBI Taxonomy" id="53326"/>
    <lineage>
        <taxon>Eukaryota</taxon>
        <taxon>Metazoa</taxon>
        <taxon>Ecdysozoa</taxon>
        <taxon>Nematoda</taxon>
        <taxon>Chromadorea</taxon>
        <taxon>Rhabditida</taxon>
        <taxon>Rhabditina</taxon>
        <taxon>Rhabditomorpha</taxon>
        <taxon>Strongyloidea</taxon>
        <taxon>Ancylostomatidae</taxon>
        <taxon>Ancylostomatinae</taxon>
        <taxon>Ancylostoma</taxon>
    </lineage>
</organism>
<gene>
    <name evidence="2" type="primary">Acey_s0270.g867</name>
    <name evidence="2" type="ORF">Y032_0270g867</name>
</gene>
<evidence type="ECO:0000313" key="3">
    <source>
        <dbReference type="Proteomes" id="UP000024635"/>
    </source>
</evidence>
<feature type="region of interest" description="Disordered" evidence="1">
    <location>
        <begin position="379"/>
        <end position="557"/>
    </location>
</feature>